<sequence length="458" mass="53437">MKVCFLIPDGVGVRNYLYSNVLSKLAEGGHEILIWHNLDPEILGISQKIHQKEFKEIFFPTFEENLFIRVIREMSTLIKLKLDAKSFSNPTILDNWDSGKDKIAKSVSILEKFIPDLFLNDRLRQALDRFVLKNTHHTSAFKQYREILEREKPDVVFCTHQRILYAGIALEAAKSLGIKTVTSIFSWDNVPKARLPMRTDYYFVWSHYMKKELMEFYPEIKASSVHVTGTPQFGFYFRREFLKSRENFASKYGLDPDKQWICFSGDDKRTSPYDEEYLGDVASALKDDTGVQILFRQVPVEGTERYDAILSKHSNIHHIAPLWKRGKSWNQYYPTYEDVQLLVNLVFHCKTVVNLGSTMALDFAVMDKPALYLNYAVGPNKEWSPKRTYEFHHFRSMEGFNAVVWIHNKDEIEEKINLCLRNGKEVAGQRQDWLDRVVSHYKDGDASEQIFERIQSLG</sequence>
<dbReference type="GO" id="GO:0016020">
    <property type="term" value="C:membrane"/>
    <property type="evidence" value="ECO:0007669"/>
    <property type="project" value="InterPro"/>
</dbReference>
<dbReference type="GO" id="GO:0047355">
    <property type="term" value="F:CDP-glycerol glycerophosphotransferase activity"/>
    <property type="evidence" value="ECO:0007669"/>
    <property type="project" value="InterPro"/>
</dbReference>
<dbReference type="EMBL" id="FOPC01000016">
    <property type="protein sequence ID" value="SFH08234.1"/>
    <property type="molecule type" value="Genomic_DNA"/>
</dbReference>
<protein>
    <submittedName>
        <fullName evidence="1">CDP-Glycerol:Poly(Glycerophosphate) glycerophosphotransferase</fullName>
    </submittedName>
</protein>
<dbReference type="InterPro" id="IPR043148">
    <property type="entry name" value="TagF_C"/>
</dbReference>
<dbReference type="Gene3D" id="3.40.50.2000">
    <property type="entry name" value="Glycogen Phosphorylase B"/>
    <property type="match status" value="1"/>
</dbReference>
<dbReference type="RefSeq" id="WP_092793980.1">
    <property type="nucleotide sequence ID" value="NZ_FOPC01000016.1"/>
</dbReference>
<dbReference type="Pfam" id="PF04464">
    <property type="entry name" value="Glyphos_transf"/>
    <property type="match status" value="1"/>
</dbReference>
<dbReference type="InterPro" id="IPR007554">
    <property type="entry name" value="Glycerophosphate_synth"/>
</dbReference>
<dbReference type="SUPFAM" id="SSF53756">
    <property type="entry name" value="UDP-Glycosyltransferase/glycogen phosphorylase"/>
    <property type="match status" value="1"/>
</dbReference>
<accession>A0A1I2X3Y0</accession>
<keyword evidence="1" id="KW-0808">Transferase</keyword>
<dbReference type="Proteomes" id="UP000199642">
    <property type="component" value="Unassembled WGS sequence"/>
</dbReference>
<dbReference type="Gene3D" id="3.40.50.12580">
    <property type="match status" value="1"/>
</dbReference>
<dbReference type="STRING" id="435880.SAMN04487988_11628"/>
<reference evidence="2" key="1">
    <citation type="submission" date="2016-10" db="EMBL/GenBank/DDBJ databases">
        <authorList>
            <person name="Varghese N."/>
            <person name="Submissions S."/>
        </authorList>
    </citation>
    <scope>NUCLEOTIDE SEQUENCE [LARGE SCALE GENOMIC DNA]</scope>
    <source>
        <strain evidence="2">DSM 19315</strain>
    </source>
</reference>
<organism evidence="1 2">
    <name type="scientific">Algoriphagus hitonicola</name>
    <dbReference type="NCBI Taxonomy" id="435880"/>
    <lineage>
        <taxon>Bacteria</taxon>
        <taxon>Pseudomonadati</taxon>
        <taxon>Bacteroidota</taxon>
        <taxon>Cytophagia</taxon>
        <taxon>Cytophagales</taxon>
        <taxon>Cyclobacteriaceae</taxon>
        <taxon>Algoriphagus</taxon>
    </lineage>
</organism>
<dbReference type="OrthoDB" id="913551at2"/>
<gene>
    <name evidence="1" type="ORF">SAMN04487988_11628</name>
</gene>
<dbReference type="AlphaFoldDB" id="A0A1I2X3Y0"/>
<evidence type="ECO:0000313" key="2">
    <source>
        <dbReference type="Proteomes" id="UP000199642"/>
    </source>
</evidence>
<name>A0A1I2X3Y0_9BACT</name>
<proteinExistence type="predicted"/>
<keyword evidence="2" id="KW-1185">Reference proteome</keyword>
<evidence type="ECO:0000313" key="1">
    <source>
        <dbReference type="EMBL" id="SFH08234.1"/>
    </source>
</evidence>